<organism evidence="1 2">
    <name type="scientific">Phytophthora palmivora</name>
    <dbReference type="NCBI Taxonomy" id="4796"/>
    <lineage>
        <taxon>Eukaryota</taxon>
        <taxon>Sar</taxon>
        <taxon>Stramenopiles</taxon>
        <taxon>Oomycota</taxon>
        <taxon>Peronosporomycetes</taxon>
        <taxon>Peronosporales</taxon>
        <taxon>Peronosporaceae</taxon>
        <taxon>Phytophthora</taxon>
    </lineage>
</organism>
<reference evidence="1 2" key="1">
    <citation type="journal article" date="2017" name="Genome Biol. Evol.">
        <title>Phytophthora megakarya and P. palmivora, closely related causal agents of cacao black pod rot, underwent increases in genome sizes and gene numbers by different mechanisms.</title>
        <authorList>
            <person name="Ali S.S."/>
            <person name="Shao J."/>
            <person name="Lary D.J."/>
            <person name="Kronmiller B."/>
            <person name="Shen D."/>
            <person name="Strem M.D."/>
            <person name="Amoako-Attah I."/>
            <person name="Akrofi A.Y."/>
            <person name="Begoude B.A."/>
            <person name="Ten Hoopen G.M."/>
            <person name="Coulibaly K."/>
            <person name="Kebe B.I."/>
            <person name="Melnick R.L."/>
            <person name="Guiltinan M.J."/>
            <person name="Tyler B.M."/>
            <person name="Meinhardt L.W."/>
            <person name="Bailey B.A."/>
        </authorList>
    </citation>
    <scope>NUCLEOTIDE SEQUENCE [LARGE SCALE GENOMIC DNA]</scope>
    <source>
        <strain evidence="2">sbr112.9</strain>
    </source>
</reference>
<name>A0A2P4XGZ5_9STRA</name>
<dbReference type="EMBL" id="NCKW01011051">
    <property type="protein sequence ID" value="POM64816.1"/>
    <property type="molecule type" value="Genomic_DNA"/>
</dbReference>
<accession>A0A2P4XGZ5</accession>
<protein>
    <submittedName>
        <fullName evidence="1">Uncharacterized protein</fullName>
    </submittedName>
</protein>
<keyword evidence="2" id="KW-1185">Reference proteome</keyword>
<evidence type="ECO:0000313" key="1">
    <source>
        <dbReference type="EMBL" id="POM64816.1"/>
    </source>
</evidence>
<evidence type="ECO:0000313" key="2">
    <source>
        <dbReference type="Proteomes" id="UP000237271"/>
    </source>
</evidence>
<dbReference type="AlphaFoldDB" id="A0A2P4XGZ5"/>
<proteinExistence type="predicted"/>
<comment type="caution">
    <text evidence="1">The sequence shown here is derived from an EMBL/GenBank/DDBJ whole genome shotgun (WGS) entry which is preliminary data.</text>
</comment>
<gene>
    <name evidence="1" type="ORF">PHPALM_19616</name>
</gene>
<sequence>MLAMAMAVLMQTAPSKDIIENLPEMQDQAAINIWLDVLLLGIFGHPVDNLGFFAPFAADVETPPIVYIHMNLVLGLIEAAEAAVALTPPSFRRCGHNLLKILITITWFVRYFGGHDTKLDESLHVLRSLTFQTRSTISCFQHHLFYMCHTFQAVPHNINQTVLNTLISIVIRHYPLLKCLNTDAPAVKRTEACTTEAGSSPLSYLHRRRTSLNSKAT</sequence>
<dbReference type="OrthoDB" id="115326at2759"/>
<dbReference type="Proteomes" id="UP000237271">
    <property type="component" value="Unassembled WGS sequence"/>
</dbReference>